<evidence type="ECO:0000256" key="1">
    <source>
        <dbReference type="SAM" id="MobiDB-lite"/>
    </source>
</evidence>
<name>A0A1M6Q1G5_9PROT</name>
<accession>A0A1M6Q1G5</accession>
<feature type="signal peptide" evidence="2">
    <location>
        <begin position="1"/>
        <end position="21"/>
    </location>
</feature>
<reference evidence="3 4" key="1">
    <citation type="submission" date="2016-11" db="EMBL/GenBank/DDBJ databases">
        <authorList>
            <person name="Jaros S."/>
            <person name="Januszkiewicz K."/>
            <person name="Wedrychowicz H."/>
        </authorList>
    </citation>
    <scope>NUCLEOTIDE SEQUENCE [LARGE SCALE GENOMIC DNA]</scope>
    <source>
        <strain evidence="3 4">DSM 14916</strain>
    </source>
</reference>
<dbReference type="OrthoDB" id="7283688at2"/>
<feature type="region of interest" description="Disordered" evidence="1">
    <location>
        <begin position="51"/>
        <end position="90"/>
    </location>
</feature>
<dbReference type="Proteomes" id="UP000184387">
    <property type="component" value="Unassembled WGS sequence"/>
</dbReference>
<gene>
    <name evidence="3" type="ORF">SAMN02745194_04278</name>
</gene>
<keyword evidence="2" id="KW-0732">Signal</keyword>
<keyword evidence="4" id="KW-1185">Reference proteome</keyword>
<dbReference type="AlphaFoldDB" id="A0A1M6Q1G5"/>
<evidence type="ECO:0008006" key="5">
    <source>
        <dbReference type="Google" id="ProtNLM"/>
    </source>
</evidence>
<dbReference type="EMBL" id="FQZF01000033">
    <property type="protein sequence ID" value="SHK14058.1"/>
    <property type="molecule type" value="Genomic_DNA"/>
</dbReference>
<protein>
    <recommendedName>
        <fullName evidence="5">HdeA/HdeB family protein</fullName>
    </recommendedName>
</protein>
<evidence type="ECO:0000256" key="2">
    <source>
        <dbReference type="SAM" id="SignalP"/>
    </source>
</evidence>
<feature type="chain" id="PRO_5012252027" description="HdeA/HdeB family protein" evidence="2">
    <location>
        <begin position="22"/>
        <end position="116"/>
    </location>
</feature>
<proteinExistence type="predicted"/>
<organism evidence="3 4">
    <name type="scientific">Muricoccus roseus</name>
    <dbReference type="NCBI Taxonomy" id="198092"/>
    <lineage>
        <taxon>Bacteria</taxon>
        <taxon>Pseudomonadati</taxon>
        <taxon>Pseudomonadota</taxon>
        <taxon>Alphaproteobacteria</taxon>
        <taxon>Acetobacterales</taxon>
        <taxon>Roseomonadaceae</taxon>
        <taxon>Muricoccus</taxon>
    </lineage>
</organism>
<sequence length="116" mass="12147">MVKVGAMALFGVLALAPFAQATETPAFVNATMCDVAAPIASGATIFSRQIRAERPVTARGGKRAETQAQTRRRAPAAQPAPAAEVEEPSNEAEAVLRRAVHYCVTPGGVANPVRYT</sequence>
<evidence type="ECO:0000313" key="3">
    <source>
        <dbReference type="EMBL" id="SHK14058.1"/>
    </source>
</evidence>
<evidence type="ECO:0000313" key="4">
    <source>
        <dbReference type="Proteomes" id="UP000184387"/>
    </source>
</evidence>
<dbReference type="RefSeq" id="WP_073138554.1">
    <property type="nucleotide sequence ID" value="NZ_FQZF01000033.1"/>
</dbReference>